<reference evidence="1" key="1">
    <citation type="submission" date="2022-04" db="EMBL/GenBank/DDBJ databases">
        <title>Genome of the entomopathogenic fungus Entomophthora muscae.</title>
        <authorList>
            <person name="Elya C."/>
            <person name="Lovett B.R."/>
            <person name="Lee E."/>
            <person name="Macias A.M."/>
            <person name="Hajek A.E."/>
            <person name="De Bivort B.L."/>
            <person name="Kasson M.T."/>
            <person name="De Fine Licht H.H."/>
            <person name="Stajich J.E."/>
        </authorList>
    </citation>
    <scope>NUCLEOTIDE SEQUENCE</scope>
    <source>
        <strain evidence="1">Berkeley</strain>
    </source>
</reference>
<comment type="caution">
    <text evidence="1">The sequence shown here is derived from an EMBL/GenBank/DDBJ whole genome shotgun (WGS) entry which is preliminary data.</text>
</comment>
<sequence length="236" mass="26786">MKYSISLIFAALVYGLEEPQEVSATDELCNVKAKVFSVFPKFANKMGQVALLKTERSVIECEKWSGAKVFRKVYIDASSASSSKKQQFDGGSIAVESVDFLYGDEGTKFYSGFEFDIEDLNKTVVERLVKERSDDQMFSLRMTLDKWHEVGTVVNKYAAKVNYVILEVGVDPHGFVTFEDIVEKYPKITFSATNEHHESVIMSLVKKYSRKINRKVGYTNYRPNARQVDITYTAGI</sequence>
<organism evidence="1 2">
    <name type="scientific">Entomophthora muscae</name>
    <dbReference type="NCBI Taxonomy" id="34485"/>
    <lineage>
        <taxon>Eukaryota</taxon>
        <taxon>Fungi</taxon>
        <taxon>Fungi incertae sedis</taxon>
        <taxon>Zoopagomycota</taxon>
        <taxon>Entomophthoromycotina</taxon>
        <taxon>Entomophthoromycetes</taxon>
        <taxon>Entomophthorales</taxon>
        <taxon>Entomophthoraceae</taxon>
        <taxon>Entomophthora</taxon>
    </lineage>
</organism>
<proteinExistence type="predicted"/>
<protein>
    <submittedName>
        <fullName evidence="1">Uncharacterized protein</fullName>
    </submittedName>
</protein>
<dbReference type="EMBL" id="QTSX02007125">
    <property type="protein sequence ID" value="KAJ9051061.1"/>
    <property type="molecule type" value="Genomic_DNA"/>
</dbReference>
<dbReference type="Proteomes" id="UP001165960">
    <property type="component" value="Unassembled WGS sequence"/>
</dbReference>
<name>A0ACC2RLU5_9FUNG</name>
<accession>A0ACC2RLU5</accession>
<keyword evidence="2" id="KW-1185">Reference proteome</keyword>
<evidence type="ECO:0000313" key="2">
    <source>
        <dbReference type="Proteomes" id="UP001165960"/>
    </source>
</evidence>
<evidence type="ECO:0000313" key="1">
    <source>
        <dbReference type="EMBL" id="KAJ9051061.1"/>
    </source>
</evidence>
<gene>
    <name evidence="1" type="ORF">DSO57_1008324</name>
</gene>